<feature type="transmembrane region" description="Helical" evidence="2">
    <location>
        <begin position="54"/>
        <end position="79"/>
    </location>
</feature>
<feature type="transmembrane region" description="Helical" evidence="2">
    <location>
        <begin position="187"/>
        <end position="207"/>
    </location>
</feature>
<gene>
    <name evidence="3" type="ORF">ACFFQV_12685</name>
</gene>
<reference evidence="3 4" key="1">
    <citation type="submission" date="2024-09" db="EMBL/GenBank/DDBJ databases">
        <authorList>
            <person name="Sun Q."/>
            <person name="Mori K."/>
        </authorList>
    </citation>
    <scope>NUCLEOTIDE SEQUENCE [LARGE SCALE GENOMIC DNA]</scope>
    <source>
        <strain evidence="3 4">JCM 14321</strain>
    </source>
</reference>
<feature type="compositionally biased region" description="Basic residues" evidence="1">
    <location>
        <begin position="465"/>
        <end position="487"/>
    </location>
</feature>
<feature type="transmembrane region" description="Helical" evidence="2">
    <location>
        <begin position="160"/>
        <end position="181"/>
    </location>
</feature>
<dbReference type="EMBL" id="JBHMBL010000002">
    <property type="protein sequence ID" value="MFB9643145.1"/>
    <property type="molecule type" value="Genomic_DNA"/>
</dbReference>
<feature type="compositionally biased region" description="Basic and acidic residues" evidence="1">
    <location>
        <begin position="1"/>
        <end position="13"/>
    </location>
</feature>
<accession>A0ABV5SS16</accession>
<feature type="region of interest" description="Disordered" evidence="1">
    <location>
        <begin position="451"/>
        <end position="487"/>
    </location>
</feature>
<name>A0ABV5SS16_9MICO</name>
<feature type="transmembrane region" description="Helical" evidence="2">
    <location>
        <begin position="99"/>
        <end position="123"/>
    </location>
</feature>
<evidence type="ECO:0000313" key="4">
    <source>
        <dbReference type="Proteomes" id="UP001589667"/>
    </source>
</evidence>
<evidence type="ECO:0000256" key="2">
    <source>
        <dbReference type="SAM" id="Phobius"/>
    </source>
</evidence>
<comment type="caution">
    <text evidence="3">The sequence shown here is derived from an EMBL/GenBank/DDBJ whole genome shotgun (WGS) entry which is preliminary data.</text>
</comment>
<feature type="transmembrane region" description="Helical" evidence="2">
    <location>
        <begin position="372"/>
        <end position="396"/>
    </location>
</feature>
<proteinExistence type="predicted"/>
<feature type="transmembrane region" description="Helical" evidence="2">
    <location>
        <begin position="311"/>
        <end position="332"/>
    </location>
</feature>
<keyword evidence="2" id="KW-0472">Membrane</keyword>
<organism evidence="3 4">
    <name type="scientific">Agromyces lapidis</name>
    <dbReference type="NCBI Taxonomy" id="279574"/>
    <lineage>
        <taxon>Bacteria</taxon>
        <taxon>Bacillati</taxon>
        <taxon>Actinomycetota</taxon>
        <taxon>Actinomycetes</taxon>
        <taxon>Micrococcales</taxon>
        <taxon>Microbacteriaceae</taxon>
        <taxon>Agromyces</taxon>
    </lineage>
</organism>
<evidence type="ECO:0008006" key="5">
    <source>
        <dbReference type="Google" id="ProtNLM"/>
    </source>
</evidence>
<feature type="region of interest" description="Disordered" evidence="1">
    <location>
        <begin position="1"/>
        <end position="20"/>
    </location>
</feature>
<evidence type="ECO:0000313" key="3">
    <source>
        <dbReference type="EMBL" id="MFB9643145.1"/>
    </source>
</evidence>
<sequence length="487" mass="51872">MMVDVDGRDERARSGRAARTERRRAARARVERELADLRFVEVPETGPSAFARTAVGLSIALAVGTGATWATLLIAAIVGEEVLWELSSELGFEDLFRTTVLPLFGLAAGLALAIPLLGALGAATSLRLLERHATAHPDEVPSAGQRARLVVLPARHLRRAVLAVAVIAMAVGGFCLLFALADDEGRTPLVWTIVAVCTVLVVAWLIARSILLGVEEGQAARRAELEVGWRRPLAAADLAEERRRKASPADDPPAMLRPGFFARIDRALAVATGALFLVGAVWFVSVWLRQPCKRCDERYFDDPVERFIDGLSLWGGIGIVCALAIAGGLFIARLAMMRRIELAAVRWVADGRPRRAPEEVTDALLLDPRAGLWASGAIVAAAMPIALFAIAGIAGWAPGGADPGPGSIPGPVLVVALAVAIAAPVLATVLGMADVRRAAHERNLLRAALSPGDPDAASLTARRLAQQRRRAKRDRRAQRRGRAAPKG</sequence>
<feature type="transmembrane region" description="Helical" evidence="2">
    <location>
        <begin position="408"/>
        <end position="433"/>
    </location>
</feature>
<dbReference type="RefSeq" id="WP_157422199.1">
    <property type="nucleotide sequence ID" value="NZ_BAAANI010000002.1"/>
</dbReference>
<evidence type="ECO:0000256" key="1">
    <source>
        <dbReference type="SAM" id="MobiDB-lite"/>
    </source>
</evidence>
<feature type="transmembrane region" description="Helical" evidence="2">
    <location>
        <begin position="267"/>
        <end position="288"/>
    </location>
</feature>
<keyword evidence="2" id="KW-0812">Transmembrane</keyword>
<dbReference type="Proteomes" id="UP001589667">
    <property type="component" value="Unassembled WGS sequence"/>
</dbReference>
<protein>
    <recommendedName>
        <fullName evidence="5">Glycerophosphoryl diester phosphodiesterase membrane domain-containing protein</fullName>
    </recommendedName>
</protein>
<keyword evidence="2" id="KW-1133">Transmembrane helix</keyword>
<keyword evidence="4" id="KW-1185">Reference proteome</keyword>